<dbReference type="PANTHER" id="PTHR46300:SF7">
    <property type="entry name" value="P450, PUTATIVE (EUROFUNG)-RELATED"/>
    <property type="match status" value="1"/>
</dbReference>
<protein>
    <recommendedName>
        <fullName evidence="13">Cytochrome P450</fullName>
    </recommendedName>
</protein>
<dbReference type="OrthoDB" id="2789670at2759"/>
<dbReference type="InterPro" id="IPR050364">
    <property type="entry name" value="Cytochrome_P450_fung"/>
</dbReference>
<dbReference type="Proteomes" id="UP000284706">
    <property type="component" value="Unassembled WGS sequence"/>
</dbReference>
<dbReference type="SUPFAM" id="SSF48264">
    <property type="entry name" value="Cytochrome P450"/>
    <property type="match status" value="1"/>
</dbReference>
<evidence type="ECO:0000256" key="6">
    <source>
        <dbReference type="ARBA" id="ARBA00023002"/>
    </source>
</evidence>
<evidence type="ECO:0000256" key="3">
    <source>
        <dbReference type="ARBA" id="ARBA00010617"/>
    </source>
</evidence>
<dbReference type="Gene3D" id="1.10.630.10">
    <property type="entry name" value="Cytochrome P450"/>
    <property type="match status" value="1"/>
</dbReference>
<evidence type="ECO:0000256" key="7">
    <source>
        <dbReference type="ARBA" id="ARBA00023004"/>
    </source>
</evidence>
<evidence type="ECO:0000256" key="4">
    <source>
        <dbReference type="ARBA" id="ARBA00022617"/>
    </source>
</evidence>
<dbReference type="PANTHER" id="PTHR46300">
    <property type="entry name" value="P450, PUTATIVE (EUROFUNG)-RELATED-RELATED"/>
    <property type="match status" value="1"/>
</dbReference>
<keyword evidence="8 10" id="KW-0503">Monooxygenase</keyword>
<evidence type="ECO:0000256" key="8">
    <source>
        <dbReference type="ARBA" id="ARBA00023033"/>
    </source>
</evidence>
<comment type="pathway">
    <text evidence="2">Secondary metabolite biosynthesis.</text>
</comment>
<dbReference type="GO" id="GO:0004497">
    <property type="term" value="F:monooxygenase activity"/>
    <property type="evidence" value="ECO:0007669"/>
    <property type="project" value="UniProtKB-KW"/>
</dbReference>
<dbReference type="InterPro" id="IPR001128">
    <property type="entry name" value="Cyt_P450"/>
</dbReference>
<keyword evidence="5 9" id="KW-0479">Metal-binding</keyword>
<comment type="caution">
    <text evidence="11">The sequence shown here is derived from an EMBL/GenBank/DDBJ whole genome shotgun (WGS) entry which is preliminary data.</text>
</comment>
<sequence>MYIWTAVSLTLAGTIFWTLRLLTCKRGRDRMYDKPPGPPPLPIVGNVFDFPRQRPWETFSKWAQDYGKLLSFLASINDLLELQGMFIFGRPLVILNSLEAITDLLIDRSAIYSDRPYFPLLDIVGHLEANVGFMPYGKEWTALRKVFASGFSKSNLVAYYDSHRRAVMNVLKNFRQDPSRYEDHFKLHAVQLVIDVTYGIQVDSIDHHLVNLATRVIGTVATLVNPLTLILDPKFLGKILPRWMGGGMLSRRIDKWKQELHEFQTWPYEQTKSNMARSLLCFCGQESGAHKPSFTSHLLQEFEGKAADAEEEKMIRQGAAAAYIRYGEYSLRIVKPHLVDSVIVQTSAAANTFLLAMLLYPEVQQRAQKEIDSVVGVDRLPDFKDRQYLPYVDALLQEVLRWHSPTPLAMPHLLRQDDHYRGFHLPAGSIVIGNAWNILHDPSVFSDPFEFQPERHLYPQSQEVAEKMEVFDRLPFGFGRRLCPGKAFAEDALWLLFAQFLAVFNVLLDSEHPPAKAEFTSGPLSHAIPFHCKVMARSEEAKLLLEQDPGLSEQVF</sequence>
<comment type="cofactor">
    <cofactor evidence="1 9">
        <name>heme</name>
        <dbReference type="ChEBI" id="CHEBI:30413"/>
    </cofactor>
</comment>
<name>A0A409WNN4_9AGAR</name>
<dbReference type="InParanoid" id="A0A409WNN4"/>
<dbReference type="Pfam" id="PF00067">
    <property type="entry name" value="p450"/>
    <property type="match status" value="2"/>
</dbReference>
<feature type="binding site" description="axial binding residue" evidence="9">
    <location>
        <position position="483"/>
    </location>
    <ligand>
        <name>heme</name>
        <dbReference type="ChEBI" id="CHEBI:30413"/>
    </ligand>
    <ligandPart>
        <name>Fe</name>
        <dbReference type="ChEBI" id="CHEBI:18248"/>
    </ligandPart>
</feature>
<dbReference type="GO" id="GO:0005506">
    <property type="term" value="F:iron ion binding"/>
    <property type="evidence" value="ECO:0007669"/>
    <property type="project" value="InterPro"/>
</dbReference>
<gene>
    <name evidence="11" type="ORF">CVT26_012168</name>
</gene>
<dbReference type="EMBL" id="NHYE01004968">
    <property type="protein sequence ID" value="PPQ80118.1"/>
    <property type="molecule type" value="Genomic_DNA"/>
</dbReference>
<keyword evidence="7 9" id="KW-0408">Iron</keyword>
<dbReference type="STRING" id="231916.A0A409WNN4"/>
<accession>A0A409WNN4</accession>
<dbReference type="InterPro" id="IPR002401">
    <property type="entry name" value="Cyt_P450_E_grp-I"/>
</dbReference>
<evidence type="ECO:0000313" key="12">
    <source>
        <dbReference type="Proteomes" id="UP000284706"/>
    </source>
</evidence>
<dbReference type="InterPro" id="IPR036396">
    <property type="entry name" value="Cyt_P450_sf"/>
</dbReference>
<dbReference type="InterPro" id="IPR017972">
    <property type="entry name" value="Cyt_P450_CS"/>
</dbReference>
<keyword evidence="12" id="KW-1185">Reference proteome</keyword>
<evidence type="ECO:0000256" key="9">
    <source>
        <dbReference type="PIRSR" id="PIRSR602401-1"/>
    </source>
</evidence>
<evidence type="ECO:0000256" key="5">
    <source>
        <dbReference type="ARBA" id="ARBA00022723"/>
    </source>
</evidence>
<dbReference type="AlphaFoldDB" id="A0A409WNN4"/>
<evidence type="ECO:0000256" key="1">
    <source>
        <dbReference type="ARBA" id="ARBA00001971"/>
    </source>
</evidence>
<dbReference type="GO" id="GO:0020037">
    <property type="term" value="F:heme binding"/>
    <property type="evidence" value="ECO:0007669"/>
    <property type="project" value="InterPro"/>
</dbReference>
<reference evidence="11 12" key="1">
    <citation type="journal article" date="2018" name="Evol. Lett.">
        <title>Horizontal gene cluster transfer increased hallucinogenic mushroom diversity.</title>
        <authorList>
            <person name="Reynolds H.T."/>
            <person name="Vijayakumar V."/>
            <person name="Gluck-Thaler E."/>
            <person name="Korotkin H.B."/>
            <person name="Matheny P.B."/>
            <person name="Slot J.C."/>
        </authorList>
    </citation>
    <scope>NUCLEOTIDE SEQUENCE [LARGE SCALE GENOMIC DNA]</scope>
    <source>
        <strain evidence="11 12">SRW20</strain>
    </source>
</reference>
<organism evidence="11 12">
    <name type="scientific">Gymnopilus dilepis</name>
    <dbReference type="NCBI Taxonomy" id="231916"/>
    <lineage>
        <taxon>Eukaryota</taxon>
        <taxon>Fungi</taxon>
        <taxon>Dikarya</taxon>
        <taxon>Basidiomycota</taxon>
        <taxon>Agaricomycotina</taxon>
        <taxon>Agaricomycetes</taxon>
        <taxon>Agaricomycetidae</taxon>
        <taxon>Agaricales</taxon>
        <taxon>Agaricineae</taxon>
        <taxon>Hymenogastraceae</taxon>
        <taxon>Gymnopilus</taxon>
    </lineage>
</organism>
<dbReference type="PROSITE" id="PS00086">
    <property type="entry name" value="CYTOCHROME_P450"/>
    <property type="match status" value="1"/>
</dbReference>
<evidence type="ECO:0000313" key="11">
    <source>
        <dbReference type="EMBL" id="PPQ80118.1"/>
    </source>
</evidence>
<proteinExistence type="inferred from homology"/>
<evidence type="ECO:0000256" key="2">
    <source>
        <dbReference type="ARBA" id="ARBA00005179"/>
    </source>
</evidence>
<keyword evidence="6 10" id="KW-0560">Oxidoreductase</keyword>
<dbReference type="CDD" id="cd11065">
    <property type="entry name" value="CYP64-like"/>
    <property type="match status" value="1"/>
</dbReference>
<evidence type="ECO:0008006" key="13">
    <source>
        <dbReference type="Google" id="ProtNLM"/>
    </source>
</evidence>
<dbReference type="GO" id="GO:0016705">
    <property type="term" value="F:oxidoreductase activity, acting on paired donors, with incorporation or reduction of molecular oxygen"/>
    <property type="evidence" value="ECO:0007669"/>
    <property type="project" value="InterPro"/>
</dbReference>
<dbReference type="PRINTS" id="PR00463">
    <property type="entry name" value="EP450I"/>
</dbReference>
<keyword evidence="4 9" id="KW-0349">Heme</keyword>
<comment type="similarity">
    <text evidence="3 10">Belongs to the cytochrome P450 family.</text>
</comment>
<evidence type="ECO:0000256" key="10">
    <source>
        <dbReference type="RuleBase" id="RU000461"/>
    </source>
</evidence>